<evidence type="ECO:0000256" key="1">
    <source>
        <dbReference type="ARBA" id="ARBA00010875"/>
    </source>
</evidence>
<dbReference type="HAMAP" id="MF_00009">
    <property type="entry name" value="Endoribonucl_YbeY"/>
    <property type="match status" value="1"/>
</dbReference>
<evidence type="ECO:0000256" key="2">
    <source>
        <dbReference type="ARBA" id="ARBA00022517"/>
    </source>
</evidence>
<keyword evidence="7 8" id="KW-0862">Zinc</keyword>
<evidence type="ECO:0000256" key="8">
    <source>
        <dbReference type="HAMAP-Rule" id="MF_00009"/>
    </source>
</evidence>
<comment type="subcellular location">
    <subcellularLocation>
        <location evidence="8">Cytoplasm</location>
    </subcellularLocation>
</comment>
<keyword evidence="6 8" id="KW-0378">Hydrolase</keyword>
<keyword evidence="2 8" id="KW-0690">Ribosome biogenesis</keyword>
<keyword evidence="3 8" id="KW-0540">Nuclease</keyword>
<keyword evidence="10" id="KW-1185">Reference proteome</keyword>
<proteinExistence type="inferred from homology"/>
<gene>
    <name evidence="8 9" type="primary">ybeY</name>
    <name evidence="9" type="ORF">AB5I84_03990</name>
</gene>
<dbReference type="PANTHER" id="PTHR46986:SF1">
    <property type="entry name" value="ENDORIBONUCLEASE YBEY, CHLOROPLASTIC"/>
    <property type="match status" value="1"/>
</dbReference>
<dbReference type="InterPro" id="IPR023091">
    <property type="entry name" value="MetalPrtase_cat_dom_sf_prd"/>
</dbReference>
<dbReference type="NCBIfam" id="TIGR00043">
    <property type="entry name" value="rRNA maturation RNase YbeY"/>
    <property type="match status" value="1"/>
</dbReference>
<feature type="binding site" evidence="8">
    <location>
        <position position="124"/>
    </location>
    <ligand>
        <name>Zn(2+)</name>
        <dbReference type="ChEBI" id="CHEBI:29105"/>
        <note>catalytic</note>
    </ligand>
</feature>
<evidence type="ECO:0000313" key="9">
    <source>
        <dbReference type="EMBL" id="MEY1661305.1"/>
    </source>
</evidence>
<evidence type="ECO:0000256" key="3">
    <source>
        <dbReference type="ARBA" id="ARBA00022722"/>
    </source>
</evidence>
<keyword evidence="8" id="KW-0698">rRNA processing</keyword>
<dbReference type="PANTHER" id="PTHR46986">
    <property type="entry name" value="ENDORIBONUCLEASE YBEY, CHLOROPLASTIC"/>
    <property type="match status" value="1"/>
</dbReference>
<dbReference type="InterPro" id="IPR020549">
    <property type="entry name" value="YbeY_CS"/>
</dbReference>
<keyword evidence="5 8" id="KW-0255">Endonuclease</keyword>
<protein>
    <recommendedName>
        <fullName evidence="8">Endoribonuclease YbeY</fullName>
        <ecNumber evidence="8">3.1.-.-</ecNumber>
    </recommendedName>
</protein>
<keyword evidence="4 8" id="KW-0479">Metal-binding</keyword>
<dbReference type="Pfam" id="PF02130">
    <property type="entry name" value="YbeY"/>
    <property type="match status" value="1"/>
</dbReference>
<keyword evidence="8" id="KW-0963">Cytoplasm</keyword>
<evidence type="ECO:0000256" key="5">
    <source>
        <dbReference type="ARBA" id="ARBA00022759"/>
    </source>
</evidence>
<accession>A0ABV4AI56</accession>
<comment type="similarity">
    <text evidence="1 8">Belongs to the endoribonuclease YbeY family.</text>
</comment>
<sequence>MNALPTPRTDLQLGDQLPALPAFLTRDQVAQWADLAARAAGGGAGELVVRLVSRAESQELNRDYRGKDAPTNVLSFPFEMPDGIELDDDELILGDLAICAEVVAEEARTQCKPEQAHWAHMVIHGVLHLLGYDHIEEQDAALMEALETELLNALGHDDPYLLPEQP</sequence>
<dbReference type="EC" id="3.1.-.-" evidence="8"/>
<feature type="binding site" evidence="8">
    <location>
        <position position="128"/>
    </location>
    <ligand>
        <name>Zn(2+)</name>
        <dbReference type="ChEBI" id="CHEBI:29105"/>
        <note>catalytic</note>
    </ligand>
</feature>
<comment type="function">
    <text evidence="8">Single strand-specific metallo-endoribonuclease involved in late-stage 70S ribosome quality control and in maturation of the 3' terminus of the 16S rRNA.</text>
</comment>
<comment type="caution">
    <text evidence="9">The sequence shown here is derived from an EMBL/GenBank/DDBJ whole genome shotgun (WGS) entry which is preliminary data.</text>
</comment>
<evidence type="ECO:0000256" key="7">
    <source>
        <dbReference type="ARBA" id="ARBA00022833"/>
    </source>
</evidence>
<feature type="binding site" evidence="8">
    <location>
        <position position="134"/>
    </location>
    <ligand>
        <name>Zn(2+)</name>
        <dbReference type="ChEBI" id="CHEBI:29105"/>
        <note>catalytic</note>
    </ligand>
</feature>
<dbReference type="Proteomes" id="UP001562065">
    <property type="component" value="Unassembled WGS sequence"/>
</dbReference>
<evidence type="ECO:0000313" key="10">
    <source>
        <dbReference type="Proteomes" id="UP001562065"/>
    </source>
</evidence>
<organism evidence="9 10">
    <name type="scientific">Isoalcanivorax beigongshangi</name>
    <dbReference type="NCBI Taxonomy" id="3238810"/>
    <lineage>
        <taxon>Bacteria</taxon>
        <taxon>Pseudomonadati</taxon>
        <taxon>Pseudomonadota</taxon>
        <taxon>Gammaproteobacteria</taxon>
        <taxon>Oceanospirillales</taxon>
        <taxon>Alcanivoracaceae</taxon>
        <taxon>Isoalcanivorax</taxon>
    </lineage>
</organism>
<evidence type="ECO:0000256" key="6">
    <source>
        <dbReference type="ARBA" id="ARBA00022801"/>
    </source>
</evidence>
<comment type="cofactor">
    <cofactor evidence="8">
        <name>Zn(2+)</name>
        <dbReference type="ChEBI" id="CHEBI:29105"/>
    </cofactor>
    <text evidence="8">Binds 1 zinc ion.</text>
</comment>
<evidence type="ECO:0000256" key="4">
    <source>
        <dbReference type="ARBA" id="ARBA00022723"/>
    </source>
</evidence>
<dbReference type="Gene3D" id="3.40.390.30">
    <property type="entry name" value="Metalloproteases ('zincins'), catalytic domain"/>
    <property type="match status" value="1"/>
</dbReference>
<dbReference type="InterPro" id="IPR002036">
    <property type="entry name" value="YbeY"/>
</dbReference>
<dbReference type="PROSITE" id="PS01306">
    <property type="entry name" value="UPF0054"/>
    <property type="match status" value="1"/>
</dbReference>
<name>A0ABV4AI56_9GAMM</name>
<dbReference type="EMBL" id="JBGCUO010000001">
    <property type="protein sequence ID" value="MEY1661305.1"/>
    <property type="molecule type" value="Genomic_DNA"/>
</dbReference>
<reference evidence="9 10" key="1">
    <citation type="submission" date="2024-07" db="EMBL/GenBank/DDBJ databases">
        <authorList>
            <person name="Ren Q."/>
        </authorList>
    </citation>
    <scope>NUCLEOTIDE SEQUENCE [LARGE SCALE GENOMIC DNA]</scope>
    <source>
        <strain evidence="9 10">REN37</strain>
    </source>
</reference>
<dbReference type="SUPFAM" id="SSF55486">
    <property type="entry name" value="Metalloproteases ('zincins'), catalytic domain"/>
    <property type="match status" value="1"/>
</dbReference>